<dbReference type="EMBL" id="CAJVQB010003129">
    <property type="protein sequence ID" value="CAG8598582.1"/>
    <property type="molecule type" value="Genomic_DNA"/>
</dbReference>
<dbReference type="Proteomes" id="UP000789901">
    <property type="component" value="Unassembled WGS sequence"/>
</dbReference>
<sequence length="50" mass="5795">MNCLMKKVLEIIAIAQIAQMIQIPTIDNVQKAIYNSLEHYCSVQKFKKEI</sequence>
<protein>
    <submittedName>
        <fullName evidence="1">45174_t:CDS:1</fullName>
    </submittedName>
</protein>
<evidence type="ECO:0000313" key="1">
    <source>
        <dbReference type="EMBL" id="CAG8598582.1"/>
    </source>
</evidence>
<reference evidence="1 2" key="1">
    <citation type="submission" date="2021-06" db="EMBL/GenBank/DDBJ databases">
        <authorList>
            <person name="Kallberg Y."/>
            <person name="Tangrot J."/>
            <person name="Rosling A."/>
        </authorList>
    </citation>
    <scope>NUCLEOTIDE SEQUENCE [LARGE SCALE GENOMIC DNA]</scope>
    <source>
        <strain evidence="1 2">120-4 pot B 10/14</strain>
    </source>
</reference>
<comment type="caution">
    <text evidence="1">The sequence shown here is derived from an EMBL/GenBank/DDBJ whole genome shotgun (WGS) entry which is preliminary data.</text>
</comment>
<name>A0ABN7UI18_GIGMA</name>
<gene>
    <name evidence="1" type="ORF">GMARGA_LOCUS6766</name>
</gene>
<accession>A0ABN7UI18</accession>
<proteinExistence type="predicted"/>
<keyword evidence="2" id="KW-1185">Reference proteome</keyword>
<evidence type="ECO:0000313" key="2">
    <source>
        <dbReference type="Proteomes" id="UP000789901"/>
    </source>
</evidence>
<organism evidence="1 2">
    <name type="scientific">Gigaspora margarita</name>
    <dbReference type="NCBI Taxonomy" id="4874"/>
    <lineage>
        <taxon>Eukaryota</taxon>
        <taxon>Fungi</taxon>
        <taxon>Fungi incertae sedis</taxon>
        <taxon>Mucoromycota</taxon>
        <taxon>Glomeromycotina</taxon>
        <taxon>Glomeromycetes</taxon>
        <taxon>Diversisporales</taxon>
        <taxon>Gigasporaceae</taxon>
        <taxon>Gigaspora</taxon>
    </lineage>
</organism>